<keyword evidence="3" id="KW-1185">Reference proteome</keyword>
<evidence type="ECO:0000313" key="2">
    <source>
        <dbReference type="EMBL" id="TFW14755.1"/>
    </source>
</evidence>
<dbReference type="SUPFAM" id="SSF81606">
    <property type="entry name" value="PP2C-like"/>
    <property type="match status" value="1"/>
</dbReference>
<dbReference type="Gene3D" id="3.60.40.10">
    <property type="entry name" value="PPM-type phosphatase domain"/>
    <property type="match status" value="1"/>
</dbReference>
<dbReference type="AlphaFoldDB" id="A0A4Y9S4G1"/>
<organism evidence="2 3">
    <name type="scientific">Duganella callida</name>
    <dbReference type="NCBI Taxonomy" id="2561932"/>
    <lineage>
        <taxon>Bacteria</taxon>
        <taxon>Pseudomonadati</taxon>
        <taxon>Pseudomonadota</taxon>
        <taxon>Betaproteobacteria</taxon>
        <taxon>Burkholderiales</taxon>
        <taxon>Oxalobacteraceae</taxon>
        <taxon>Telluria group</taxon>
        <taxon>Duganella</taxon>
    </lineage>
</organism>
<reference evidence="2 3" key="1">
    <citation type="submission" date="2019-03" db="EMBL/GenBank/DDBJ databases">
        <title>Draft Genome Sequence of Duganella callidus sp. nov., a Novel Duganella Species Isolated from Cultivated Soil.</title>
        <authorList>
            <person name="Raths R."/>
            <person name="Peta V."/>
            <person name="Bucking H."/>
        </authorList>
    </citation>
    <scope>NUCLEOTIDE SEQUENCE [LARGE SCALE GENOMIC DNA]</scope>
    <source>
        <strain evidence="2 3">DN04</strain>
    </source>
</reference>
<dbReference type="SMART" id="SM00331">
    <property type="entry name" value="PP2C_SIG"/>
    <property type="match status" value="1"/>
</dbReference>
<dbReference type="OrthoDB" id="9801841at2"/>
<protein>
    <submittedName>
        <fullName evidence="2">Serine/threonine-protein phosphatase</fullName>
    </submittedName>
</protein>
<gene>
    <name evidence="2" type="ORF">E4L98_27465</name>
</gene>
<name>A0A4Y9S4G1_9BURK</name>
<evidence type="ECO:0000313" key="3">
    <source>
        <dbReference type="Proteomes" id="UP000297729"/>
    </source>
</evidence>
<comment type="caution">
    <text evidence="2">The sequence shown here is derived from an EMBL/GenBank/DDBJ whole genome shotgun (WGS) entry which is preliminary data.</text>
</comment>
<dbReference type="InterPro" id="IPR036457">
    <property type="entry name" value="PPM-type-like_dom_sf"/>
</dbReference>
<proteinExistence type="predicted"/>
<feature type="domain" description="PPM-type phosphatase" evidence="1">
    <location>
        <begin position="16"/>
        <end position="267"/>
    </location>
</feature>
<dbReference type="InterPro" id="IPR001932">
    <property type="entry name" value="PPM-type_phosphatase-like_dom"/>
</dbReference>
<evidence type="ECO:0000259" key="1">
    <source>
        <dbReference type="PROSITE" id="PS51746"/>
    </source>
</evidence>
<dbReference type="EMBL" id="SPVG01000264">
    <property type="protein sequence ID" value="TFW14755.1"/>
    <property type="molecule type" value="Genomic_DNA"/>
</dbReference>
<dbReference type="RefSeq" id="WP_135204719.1">
    <property type="nucleotide sequence ID" value="NZ_SPVG01000264.1"/>
</dbReference>
<sequence>MPLSASHLYHLPAAVALGLTDVGLVRTGNEDNFLIDADLGLAMVADGMGGHQSGEVASAGALTAVRDYLRAHGAELPREDSDDADATWSDPSMRAVGLIYNALDAANQHLYQLNLQRGSPDGGGMGTTLCGFWHPPGHAALVLFNVGDSRLYRRRDGRLEQLTRDQTLYQQALDAGMFEHLPARNLLAQAVGPSPAIMPEVRSLPVPPGTLLMLCSDGLYGAVPHGEMEQALAGTDASTLENACARLIALAKDYGGRDNITVLLTQYA</sequence>
<dbReference type="SMART" id="SM00332">
    <property type="entry name" value="PP2Cc"/>
    <property type="match status" value="1"/>
</dbReference>
<dbReference type="Pfam" id="PF13672">
    <property type="entry name" value="PP2C_2"/>
    <property type="match status" value="1"/>
</dbReference>
<dbReference type="Proteomes" id="UP000297729">
    <property type="component" value="Unassembled WGS sequence"/>
</dbReference>
<dbReference type="CDD" id="cd00143">
    <property type="entry name" value="PP2Cc"/>
    <property type="match status" value="1"/>
</dbReference>
<accession>A0A4Y9S4G1</accession>
<dbReference type="PROSITE" id="PS51746">
    <property type="entry name" value="PPM_2"/>
    <property type="match status" value="1"/>
</dbReference>